<comment type="caution">
    <text evidence="7">The sequence shown here is derived from an EMBL/GenBank/DDBJ whole genome shotgun (WGS) entry which is preliminary data.</text>
</comment>
<name>A0A7X6AU97_STRMQ</name>
<evidence type="ECO:0000256" key="6">
    <source>
        <dbReference type="RuleBase" id="RU362030"/>
    </source>
</evidence>
<keyword evidence="5 6" id="KW-0949">S-adenosyl-L-methionine</keyword>
<accession>A0A7X6AU97</accession>
<gene>
    <name evidence="7" type="ORF">SMALB_0568</name>
</gene>
<dbReference type="RefSeq" id="WP_167499708.1">
    <property type="nucleotide sequence ID" value="NZ_JAALLH010000001.1"/>
</dbReference>
<organism evidence="7 8">
    <name type="scientific">Streptomyces malaysiensis</name>
    <dbReference type="NCBI Taxonomy" id="92644"/>
    <lineage>
        <taxon>Bacteria</taxon>
        <taxon>Bacillati</taxon>
        <taxon>Actinomycetota</taxon>
        <taxon>Actinomycetes</taxon>
        <taxon>Kitasatosporales</taxon>
        <taxon>Streptomycetaceae</taxon>
        <taxon>Streptomyces</taxon>
        <taxon>Streptomyces violaceusniger group</taxon>
    </lineage>
</organism>
<dbReference type="GO" id="GO:0008168">
    <property type="term" value="F:methyltransferase activity"/>
    <property type="evidence" value="ECO:0007669"/>
    <property type="project" value="UniProtKB-UniRule"/>
</dbReference>
<dbReference type="InterPro" id="IPR029063">
    <property type="entry name" value="SAM-dependent_MTases_sf"/>
</dbReference>
<proteinExistence type="inferred from homology"/>
<dbReference type="InterPro" id="IPR011610">
    <property type="entry name" value="SAM_mthyl_Trfase_ML2640-like"/>
</dbReference>
<evidence type="ECO:0000256" key="1">
    <source>
        <dbReference type="ARBA" id="ARBA00003907"/>
    </source>
</evidence>
<dbReference type="Proteomes" id="UP000536624">
    <property type="component" value="Unassembled WGS sequence"/>
</dbReference>
<dbReference type="EMBL" id="JAALLH010000001">
    <property type="protein sequence ID" value="NIY62648.1"/>
    <property type="molecule type" value="Genomic_DNA"/>
</dbReference>
<dbReference type="InterPro" id="IPR007213">
    <property type="entry name" value="Ppm1/Ppm2/Tcmp"/>
</dbReference>
<comment type="similarity">
    <text evidence="2 6">Belongs to the UPF0677 family.</text>
</comment>
<dbReference type="AlphaFoldDB" id="A0A7X6AU97"/>
<dbReference type="SUPFAM" id="SSF53335">
    <property type="entry name" value="S-adenosyl-L-methionine-dependent methyltransferases"/>
    <property type="match status" value="1"/>
</dbReference>
<evidence type="ECO:0000256" key="5">
    <source>
        <dbReference type="ARBA" id="ARBA00022691"/>
    </source>
</evidence>
<evidence type="ECO:0000313" key="7">
    <source>
        <dbReference type="EMBL" id="NIY62648.1"/>
    </source>
</evidence>
<evidence type="ECO:0000256" key="3">
    <source>
        <dbReference type="ARBA" id="ARBA00022603"/>
    </source>
</evidence>
<keyword evidence="3 6" id="KW-0489">Methyltransferase</keyword>
<comment type="function">
    <text evidence="1 6">Exhibits S-adenosyl-L-methionine-dependent methyltransferase activity.</text>
</comment>
<evidence type="ECO:0000256" key="2">
    <source>
        <dbReference type="ARBA" id="ARBA00008138"/>
    </source>
</evidence>
<dbReference type="GO" id="GO:0032259">
    <property type="term" value="P:methylation"/>
    <property type="evidence" value="ECO:0007669"/>
    <property type="project" value="UniProtKB-KW"/>
</dbReference>
<sequence length="273" mass="29152">MTQADRTLTMIRVVCALGRVEFERPHTAEGDPDAGRALVQGLQAIGPGGEPSDISLSLGLLAPRAPYFDRLVLDAVEAGILQVVNLGAGYDDRALRFRHSGVRFFDLDLPDVVADKARRLEAMDTDTTHITLVAVDFGTADVAEVLARAGHDARQPTLFIAEHLVLFLEPGGVERLLAGVSSRAASGSALAITAEVHPAGLESGLVVSTVDDVMFRGAGPLHTIRSRDAWLALFQQNGWQIEDADEVTAVNHFELPVAGQSVQIQTQFVTATA</sequence>
<dbReference type="PANTHER" id="PTHR43619:SF2">
    <property type="entry name" value="S-ADENOSYL-L-METHIONINE-DEPENDENT METHYLTRANSFERASES SUPERFAMILY PROTEIN"/>
    <property type="match status" value="1"/>
</dbReference>
<keyword evidence="4" id="KW-0808">Transferase</keyword>
<evidence type="ECO:0000313" key="8">
    <source>
        <dbReference type="Proteomes" id="UP000536624"/>
    </source>
</evidence>
<protein>
    <recommendedName>
        <fullName evidence="6">S-adenosyl-L-methionine-dependent methyltransferase</fullName>
        <ecNumber evidence="6">2.1.1.-</ecNumber>
    </recommendedName>
</protein>
<dbReference type="Pfam" id="PF04072">
    <property type="entry name" value="LCM"/>
    <property type="match status" value="1"/>
</dbReference>
<dbReference type="EC" id="2.1.1.-" evidence="6"/>
<reference evidence="7 8" key="1">
    <citation type="submission" date="2020-02" db="EMBL/GenBank/DDBJ databases">
        <title>Streptomyces malaysiensis DSM14702 (JHCC583434, PFL_A843) Genome sequencing and assembly.</title>
        <authorList>
            <person name="Samborskyy M."/>
        </authorList>
    </citation>
    <scope>NUCLEOTIDE SEQUENCE [LARGE SCALE GENOMIC DNA]</scope>
    <source>
        <strain evidence="7 8">DSM 14702</strain>
    </source>
</reference>
<dbReference type="PANTHER" id="PTHR43619">
    <property type="entry name" value="S-ADENOSYL-L-METHIONINE-DEPENDENT METHYLTRANSFERASE YKTD-RELATED"/>
    <property type="match status" value="1"/>
</dbReference>
<evidence type="ECO:0000256" key="4">
    <source>
        <dbReference type="ARBA" id="ARBA00022679"/>
    </source>
</evidence>
<dbReference type="NCBIfam" id="TIGR00027">
    <property type="entry name" value="mthyl_TIGR00027"/>
    <property type="match status" value="1"/>
</dbReference>
<dbReference type="Gene3D" id="3.40.50.150">
    <property type="entry name" value="Vaccinia Virus protein VP39"/>
    <property type="match status" value="1"/>
</dbReference>